<name>A0ABS5BMC2_9BACT</name>
<accession>A0ABS5BMC2</accession>
<comment type="caution">
    <text evidence="1">The sequence shown here is derived from an EMBL/GenBank/DDBJ whole genome shotgun (WGS) entry which is preliminary data.</text>
</comment>
<dbReference type="RefSeq" id="WP_210652983.1">
    <property type="nucleotide sequence ID" value="NZ_JAGKQQ010000001.1"/>
</dbReference>
<evidence type="ECO:0000313" key="1">
    <source>
        <dbReference type="EMBL" id="MBP3954873.1"/>
    </source>
</evidence>
<sequence length="260" mass="27802">MGSIRLGALPDTKPWHAVIGRIADGSSVAAVAGATSAAAVRGLRLSKGDHGVTRVIYLLAHTALAARRTDFAAALGELHIAVPDPPGLFDLTAGFAAAVRHWHLDTRTAQTDLGQIAALAATEALTHCVGGRSVTLFPTGQEIQDATRDLSTQNGFALLAHEFYARFTRRFLLYHLARELSQHVGGNGRFATPGEHNAFLADLDVHCHEAAIIVRTYAGGWYSKSKFETGITTEQAGKFSAYALTKLRRELEVRGEAAHG</sequence>
<evidence type="ECO:0000313" key="2">
    <source>
        <dbReference type="Proteomes" id="UP000676565"/>
    </source>
</evidence>
<keyword evidence="2" id="KW-1185">Reference proteome</keyword>
<gene>
    <name evidence="1" type="ORF">J8F10_06200</name>
</gene>
<reference evidence="1 2" key="1">
    <citation type="submission" date="2021-04" db="EMBL/GenBank/DDBJ databases">
        <authorList>
            <person name="Ivanova A."/>
        </authorList>
    </citation>
    <scope>NUCLEOTIDE SEQUENCE [LARGE SCALE GENOMIC DNA]</scope>
    <source>
        <strain evidence="1 2">G18</strain>
    </source>
</reference>
<dbReference type="EMBL" id="JAGKQQ010000001">
    <property type="protein sequence ID" value="MBP3954873.1"/>
    <property type="molecule type" value="Genomic_DNA"/>
</dbReference>
<protein>
    <submittedName>
        <fullName evidence="1">Uncharacterized protein</fullName>
    </submittedName>
</protein>
<proteinExistence type="predicted"/>
<organism evidence="1 2">
    <name type="scientific">Gemmata palustris</name>
    <dbReference type="NCBI Taxonomy" id="2822762"/>
    <lineage>
        <taxon>Bacteria</taxon>
        <taxon>Pseudomonadati</taxon>
        <taxon>Planctomycetota</taxon>
        <taxon>Planctomycetia</taxon>
        <taxon>Gemmatales</taxon>
        <taxon>Gemmataceae</taxon>
        <taxon>Gemmata</taxon>
    </lineage>
</organism>
<dbReference type="Proteomes" id="UP000676565">
    <property type="component" value="Unassembled WGS sequence"/>
</dbReference>